<accession>A0A940YBU6</accession>
<name>A0A940YBU6_9BURK</name>
<evidence type="ECO:0000256" key="1">
    <source>
        <dbReference type="SAM" id="SignalP"/>
    </source>
</evidence>
<dbReference type="AlphaFoldDB" id="A0A940YBU6"/>
<feature type="signal peptide" evidence="1">
    <location>
        <begin position="1"/>
        <end position="21"/>
    </location>
</feature>
<evidence type="ECO:0000313" key="2">
    <source>
        <dbReference type="EMBL" id="MBQ0929480.1"/>
    </source>
</evidence>
<gene>
    <name evidence="2" type="ORF">KAK03_03210</name>
</gene>
<keyword evidence="3" id="KW-1185">Reference proteome</keyword>
<organism evidence="2 3">
    <name type="scientific">Ideonella alba</name>
    <dbReference type="NCBI Taxonomy" id="2824118"/>
    <lineage>
        <taxon>Bacteria</taxon>
        <taxon>Pseudomonadati</taxon>
        <taxon>Pseudomonadota</taxon>
        <taxon>Betaproteobacteria</taxon>
        <taxon>Burkholderiales</taxon>
        <taxon>Sphaerotilaceae</taxon>
        <taxon>Ideonella</taxon>
    </lineage>
</organism>
<comment type="caution">
    <text evidence="2">The sequence shown here is derived from an EMBL/GenBank/DDBJ whole genome shotgun (WGS) entry which is preliminary data.</text>
</comment>
<dbReference type="RefSeq" id="WP_210851720.1">
    <property type="nucleotide sequence ID" value="NZ_JAGQDD010000001.1"/>
</dbReference>
<reference evidence="2 3" key="1">
    <citation type="submission" date="2021-04" db="EMBL/GenBank/DDBJ databases">
        <title>The genome sequence of Ideonella sp. 3Y2.</title>
        <authorList>
            <person name="Liu Y."/>
        </authorList>
    </citation>
    <scope>NUCLEOTIDE SEQUENCE [LARGE SCALE GENOMIC DNA]</scope>
    <source>
        <strain evidence="2 3">3Y2</strain>
    </source>
</reference>
<evidence type="ECO:0000313" key="3">
    <source>
        <dbReference type="Proteomes" id="UP000676246"/>
    </source>
</evidence>
<dbReference type="Proteomes" id="UP000676246">
    <property type="component" value="Unassembled WGS sequence"/>
</dbReference>
<keyword evidence="1" id="KW-0732">Signal</keyword>
<sequence length="163" mass="16969">MKTFTPALVAATALLSLSAWAGSDVSSAKANVQPQAFTAGLKLLKTYFETNNANGTALVSGFNPYGSTQTVNCTATAGCFIMVNANAQVAGVATVNPSAIVIKVDGATINAPFNTPVSTTSFTVMTYQTGIAVTTGTHTVTMEAYVSNPTTLHRYNTEVKLYK</sequence>
<protein>
    <submittedName>
        <fullName evidence="2">Uncharacterized protein</fullName>
    </submittedName>
</protein>
<proteinExistence type="predicted"/>
<feature type="chain" id="PRO_5037864924" evidence="1">
    <location>
        <begin position="22"/>
        <end position="163"/>
    </location>
</feature>
<dbReference type="EMBL" id="JAGQDD010000001">
    <property type="protein sequence ID" value="MBQ0929480.1"/>
    <property type="molecule type" value="Genomic_DNA"/>
</dbReference>